<dbReference type="EMBL" id="CAADFF010000001">
    <property type="protein sequence ID" value="VFJ86046.1"/>
    <property type="molecule type" value="Genomic_DNA"/>
</dbReference>
<evidence type="ECO:0000313" key="2">
    <source>
        <dbReference type="EMBL" id="VFJ86046.1"/>
    </source>
</evidence>
<protein>
    <submittedName>
        <fullName evidence="2">Uncharacterized protein</fullName>
    </submittedName>
</protein>
<evidence type="ECO:0000256" key="1">
    <source>
        <dbReference type="SAM" id="Phobius"/>
    </source>
</evidence>
<gene>
    <name evidence="2" type="ORF">BECKLFY1418B_GA0070995_100176</name>
</gene>
<keyword evidence="1" id="KW-0812">Transmembrane</keyword>
<organism evidence="2">
    <name type="scientific">Candidatus Kentrum sp. LFY</name>
    <dbReference type="NCBI Taxonomy" id="2126342"/>
    <lineage>
        <taxon>Bacteria</taxon>
        <taxon>Pseudomonadati</taxon>
        <taxon>Pseudomonadota</taxon>
        <taxon>Gammaproteobacteria</taxon>
        <taxon>Candidatus Kentrum</taxon>
    </lineage>
</organism>
<accession>A0A450U4Z9</accession>
<name>A0A450U4Z9_9GAMM</name>
<keyword evidence="1" id="KW-0472">Membrane</keyword>
<feature type="transmembrane region" description="Helical" evidence="1">
    <location>
        <begin position="20"/>
        <end position="38"/>
    </location>
</feature>
<proteinExistence type="predicted"/>
<sequence>MLVLLASDCVKVDEIKEFAVILGPLVTLVSAATGFYYGTKSRSVGD</sequence>
<dbReference type="AlphaFoldDB" id="A0A450U4Z9"/>
<reference evidence="2" key="1">
    <citation type="submission" date="2019-02" db="EMBL/GenBank/DDBJ databases">
        <authorList>
            <person name="Gruber-Vodicka R. H."/>
            <person name="Seah K. B. B."/>
        </authorList>
    </citation>
    <scope>NUCLEOTIDE SEQUENCE</scope>
    <source>
        <strain evidence="2">BECK_M7</strain>
    </source>
</reference>
<keyword evidence="1" id="KW-1133">Transmembrane helix</keyword>